<keyword evidence="4" id="KW-0238">DNA-binding</keyword>
<evidence type="ECO:0000256" key="3">
    <source>
        <dbReference type="ARBA" id="ARBA00022840"/>
    </source>
</evidence>
<keyword evidence="3" id="KW-0067">ATP-binding</keyword>
<evidence type="ECO:0000256" key="6">
    <source>
        <dbReference type="ARBA" id="ARBA00034617"/>
    </source>
</evidence>
<keyword evidence="10" id="KW-0347">Helicase</keyword>
<keyword evidence="5" id="KW-0413">Isomerase</keyword>
<sequence length="277" mass="31380">AGYRAVFMSPEIIFSGVPYGTMGQPIMERETAIVLDEAHCIGTWGNEFRRDYSHIGEHRGVVPPQVAFVSLSATFSKQLLDTVIRGLDFDINVSLFNKWFLRSRLFTSRLVPRLKQLDSTTGMGNKHDKDKTAYYHALLSTKCKLDIMEKFKSGMIRILLSTEAGMGCDISDFIRVVQIHVSKGSSNLLRFWSPQLWVQSTRSSCCRKVLNTVFGNEHQLLDNRCDYCNHEPELQSELEGKGDKANILGNKDSNTHNQGKCNCQRGDRKVDEARPNQ</sequence>
<dbReference type="GO" id="GO:0009378">
    <property type="term" value="F:four-way junction helicase activity"/>
    <property type="evidence" value="ECO:0007669"/>
    <property type="project" value="TreeGrafter"/>
</dbReference>
<comment type="caution">
    <text evidence="10">The sequence shown here is derived from an EMBL/GenBank/DDBJ whole genome shotgun (WGS) entry which is preliminary data.</text>
</comment>
<comment type="catalytic activity">
    <reaction evidence="6">
        <text>Couples ATP hydrolysis with the unwinding of duplex DNA by translocating in the 3'-5' direction.</text>
        <dbReference type="EC" id="5.6.2.4"/>
    </reaction>
</comment>
<dbReference type="GO" id="GO:0005694">
    <property type="term" value="C:chromosome"/>
    <property type="evidence" value="ECO:0007669"/>
    <property type="project" value="TreeGrafter"/>
</dbReference>
<keyword evidence="2" id="KW-0547">Nucleotide-binding</keyword>
<dbReference type="GO" id="GO:0005524">
    <property type="term" value="F:ATP binding"/>
    <property type="evidence" value="ECO:0007669"/>
    <property type="project" value="UniProtKB-KW"/>
</dbReference>
<gene>
    <name evidence="10" type="primary">RECQL4_1</name>
    <name evidence="10" type="ORF">BGZ65_003595</name>
</gene>
<dbReference type="InterPro" id="IPR001650">
    <property type="entry name" value="Helicase_C-like"/>
</dbReference>
<feature type="compositionally biased region" description="Basic and acidic residues" evidence="8">
    <location>
        <begin position="265"/>
        <end position="277"/>
    </location>
</feature>
<feature type="non-terminal residue" evidence="10">
    <location>
        <position position="1"/>
    </location>
</feature>
<organism evidence="10 11">
    <name type="scientific">Modicella reniformis</name>
    <dbReference type="NCBI Taxonomy" id="1440133"/>
    <lineage>
        <taxon>Eukaryota</taxon>
        <taxon>Fungi</taxon>
        <taxon>Fungi incertae sedis</taxon>
        <taxon>Mucoromycota</taxon>
        <taxon>Mortierellomycotina</taxon>
        <taxon>Mortierellomycetes</taxon>
        <taxon>Mortierellales</taxon>
        <taxon>Mortierellaceae</taxon>
        <taxon>Modicella</taxon>
    </lineage>
</organism>
<dbReference type="InterPro" id="IPR027417">
    <property type="entry name" value="P-loop_NTPase"/>
</dbReference>
<protein>
    <recommendedName>
        <fullName evidence="7">DNA 3'-5' helicase</fullName>
        <ecNumber evidence="7">5.6.2.4</ecNumber>
    </recommendedName>
</protein>
<dbReference type="PANTHER" id="PTHR13710">
    <property type="entry name" value="DNA HELICASE RECQ FAMILY MEMBER"/>
    <property type="match status" value="1"/>
</dbReference>
<evidence type="ECO:0000256" key="8">
    <source>
        <dbReference type="SAM" id="MobiDB-lite"/>
    </source>
</evidence>
<dbReference type="OrthoDB" id="10261556at2759"/>
<dbReference type="GO" id="GO:0005737">
    <property type="term" value="C:cytoplasm"/>
    <property type="evidence" value="ECO:0007669"/>
    <property type="project" value="TreeGrafter"/>
</dbReference>
<dbReference type="InterPro" id="IPR014001">
    <property type="entry name" value="Helicase_ATP-bd"/>
</dbReference>
<name>A0A9P6LSX1_9FUNG</name>
<feature type="domain" description="Helicase ATP-binding" evidence="9">
    <location>
        <begin position="1"/>
        <end position="93"/>
    </location>
</feature>
<evidence type="ECO:0000256" key="1">
    <source>
        <dbReference type="ARBA" id="ARBA00005446"/>
    </source>
</evidence>
<dbReference type="Gene3D" id="3.40.50.300">
    <property type="entry name" value="P-loop containing nucleotide triphosphate hydrolases"/>
    <property type="match status" value="2"/>
</dbReference>
<dbReference type="InterPro" id="IPR011545">
    <property type="entry name" value="DEAD/DEAH_box_helicase_dom"/>
</dbReference>
<dbReference type="EC" id="5.6.2.4" evidence="7"/>
<dbReference type="Pfam" id="PF00270">
    <property type="entry name" value="DEAD"/>
    <property type="match status" value="1"/>
</dbReference>
<proteinExistence type="inferred from homology"/>
<evidence type="ECO:0000256" key="4">
    <source>
        <dbReference type="ARBA" id="ARBA00023125"/>
    </source>
</evidence>
<feature type="compositionally biased region" description="Polar residues" evidence="8">
    <location>
        <begin position="251"/>
        <end position="261"/>
    </location>
</feature>
<dbReference type="GO" id="GO:0000724">
    <property type="term" value="P:double-strand break repair via homologous recombination"/>
    <property type="evidence" value="ECO:0007669"/>
    <property type="project" value="TreeGrafter"/>
</dbReference>
<dbReference type="AlphaFoldDB" id="A0A9P6LSX1"/>
<dbReference type="GO" id="GO:0003677">
    <property type="term" value="F:DNA binding"/>
    <property type="evidence" value="ECO:0007669"/>
    <property type="project" value="UniProtKB-KW"/>
</dbReference>
<dbReference type="Pfam" id="PF00271">
    <property type="entry name" value="Helicase_C"/>
    <property type="match status" value="1"/>
</dbReference>
<evidence type="ECO:0000313" key="11">
    <source>
        <dbReference type="Proteomes" id="UP000749646"/>
    </source>
</evidence>
<reference evidence="10" key="1">
    <citation type="journal article" date="2020" name="Fungal Divers.">
        <title>Resolving the Mortierellaceae phylogeny through synthesis of multi-gene phylogenetics and phylogenomics.</title>
        <authorList>
            <person name="Vandepol N."/>
            <person name="Liber J."/>
            <person name="Desiro A."/>
            <person name="Na H."/>
            <person name="Kennedy M."/>
            <person name="Barry K."/>
            <person name="Grigoriev I.V."/>
            <person name="Miller A.N."/>
            <person name="O'Donnell K."/>
            <person name="Stajich J.E."/>
            <person name="Bonito G."/>
        </authorList>
    </citation>
    <scope>NUCLEOTIDE SEQUENCE</scope>
    <source>
        <strain evidence="10">MES-2147</strain>
    </source>
</reference>
<dbReference type="SUPFAM" id="SSF52540">
    <property type="entry name" value="P-loop containing nucleoside triphosphate hydrolases"/>
    <property type="match status" value="1"/>
</dbReference>
<evidence type="ECO:0000259" key="9">
    <source>
        <dbReference type="PROSITE" id="PS51192"/>
    </source>
</evidence>
<evidence type="ECO:0000313" key="10">
    <source>
        <dbReference type="EMBL" id="KAF9934819.1"/>
    </source>
</evidence>
<accession>A0A9P6LSX1</accession>
<evidence type="ECO:0000256" key="5">
    <source>
        <dbReference type="ARBA" id="ARBA00023235"/>
    </source>
</evidence>
<comment type="similarity">
    <text evidence="1">Belongs to the helicase family. RecQ subfamily.</text>
</comment>
<keyword evidence="10" id="KW-0378">Hydrolase</keyword>
<dbReference type="EMBL" id="JAAAHW010009900">
    <property type="protein sequence ID" value="KAF9934819.1"/>
    <property type="molecule type" value="Genomic_DNA"/>
</dbReference>
<dbReference type="GO" id="GO:0043138">
    <property type="term" value="F:3'-5' DNA helicase activity"/>
    <property type="evidence" value="ECO:0007669"/>
    <property type="project" value="UniProtKB-EC"/>
</dbReference>
<feature type="region of interest" description="Disordered" evidence="8">
    <location>
        <begin position="239"/>
        <end position="277"/>
    </location>
</feature>
<dbReference type="PROSITE" id="PS51192">
    <property type="entry name" value="HELICASE_ATP_BIND_1"/>
    <property type="match status" value="1"/>
</dbReference>
<evidence type="ECO:0000256" key="2">
    <source>
        <dbReference type="ARBA" id="ARBA00022741"/>
    </source>
</evidence>
<keyword evidence="11" id="KW-1185">Reference proteome</keyword>
<evidence type="ECO:0000256" key="7">
    <source>
        <dbReference type="ARBA" id="ARBA00034808"/>
    </source>
</evidence>
<dbReference type="PANTHER" id="PTHR13710:SF105">
    <property type="entry name" value="ATP-DEPENDENT DNA HELICASE Q1"/>
    <property type="match status" value="1"/>
</dbReference>
<dbReference type="Proteomes" id="UP000749646">
    <property type="component" value="Unassembled WGS sequence"/>
</dbReference>